<dbReference type="Pfam" id="PF02080">
    <property type="entry name" value="TrkA_C"/>
    <property type="match status" value="1"/>
</dbReference>
<dbReference type="GO" id="GO:0008324">
    <property type="term" value="F:monoatomic cation transmembrane transporter activity"/>
    <property type="evidence" value="ECO:0007669"/>
    <property type="project" value="InterPro"/>
</dbReference>
<dbReference type="InterPro" id="IPR058776">
    <property type="entry name" value="KhtT-like_N"/>
</dbReference>
<dbReference type="PIRSF" id="PIRSF005028">
    <property type="entry name" value="KhtT"/>
    <property type="match status" value="1"/>
</dbReference>
<feature type="domain" description="RCK C-terminal" evidence="1">
    <location>
        <begin position="75"/>
        <end position="159"/>
    </location>
</feature>
<dbReference type="InterPro" id="IPR026278">
    <property type="entry name" value="KhtT"/>
</dbReference>
<gene>
    <name evidence="2" type="ORF">HNR67_003524</name>
</gene>
<evidence type="ECO:0000259" key="1">
    <source>
        <dbReference type="PROSITE" id="PS51202"/>
    </source>
</evidence>
<dbReference type="PANTHER" id="PTHR30445">
    <property type="entry name" value="K(+)_H(+) ANTIPORTER SUBUNIT KHTT"/>
    <property type="match status" value="1"/>
</dbReference>
<dbReference type="RefSeq" id="WP_185003361.1">
    <property type="nucleotide sequence ID" value="NZ_BAAAUI010000035.1"/>
</dbReference>
<keyword evidence="3" id="KW-1185">Reference proteome</keyword>
<evidence type="ECO:0000313" key="2">
    <source>
        <dbReference type="EMBL" id="MBB4677406.1"/>
    </source>
</evidence>
<dbReference type="AlphaFoldDB" id="A0A7W7FST8"/>
<proteinExistence type="predicted"/>
<sequence>MHVEVTPLPGIGTRQDFLTKTGRRIGVITHRDGHFELIASKSDDPDACVASIPLSTEEAGALASLLGAPQLVAQLRAEQNELAGVTTKQLPLSPGSPFDGRPMGDTELRSRTGASIVAVVRAGTVHPSPKPDYILGGGDLLVVVGTGPGLKAAADILDKG</sequence>
<dbReference type="Gene3D" id="3.30.70.1450">
    <property type="entry name" value="Regulator of K+ conductance, C-terminal domain"/>
    <property type="match status" value="1"/>
</dbReference>
<dbReference type="GO" id="GO:0006813">
    <property type="term" value="P:potassium ion transport"/>
    <property type="evidence" value="ECO:0007669"/>
    <property type="project" value="InterPro"/>
</dbReference>
<dbReference type="InterPro" id="IPR036721">
    <property type="entry name" value="RCK_C_sf"/>
</dbReference>
<evidence type="ECO:0000313" key="3">
    <source>
        <dbReference type="Proteomes" id="UP000533598"/>
    </source>
</evidence>
<reference evidence="2 3" key="1">
    <citation type="submission" date="2020-08" db="EMBL/GenBank/DDBJ databases">
        <title>Sequencing the genomes of 1000 actinobacteria strains.</title>
        <authorList>
            <person name="Klenk H.-P."/>
        </authorList>
    </citation>
    <scope>NUCLEOTIDE SEQUENCE [LARGE SCALE GENOMIC DNA]</scope>
    <source>
        <strain evidence="2 3">DSM 44230</strain>
    </source>
</reference>
<comment type="caution">
    <text evidence="2">The sequence shown here is derived from an EMBL/GenBank/DDBJ whole genome shotgun (WGS) entry which is preliminary data.</text>
</comment>
<dbReference type="SUPFAM" id="SSF116726">
    <property type="entry name" value="TrkA C-terminal domain-like"/>
    <property type="match status" value="1"/>
</dbReference>
<dbReference type="InterPro" id="IPR050144">
    <property type="entry name" value="AAE_transporter"/>
</dbReference>
<accession>A0A7W7FST8</accession>
<organism evidence="2 3">
    <name type="scientific">Crossiella cryophila</name>
    <dbReference type="NCBI Taxonomy" id="43355"/>
    <lineage>
        <taxon>Bacteria</taxon>
        <taxon>Bacillati</taxon>
        <taxon>Actinomycetota</taxon>
        <taxon>Actinomycetes</taxon>
        <taxon>Pseudonocardiales</taxon>
        <taxon>Pseudonocardiaceae</taxon>
        <taxon>Crossiella</taxon>
    </lineage>
</organism>
<dbReference type="PANTHER" id="PTHR30445:SF8">
    <property type="entry name" value="K(+)_H(+) ANTIPORTER SUBUNIT KHTT"/>
    <property type="match status" value="1"/>
</dbReference>
<dbReference type="PROSITE" id="PS51202">
    <property type="entry name" value="RCK_C"/>
    <property type="match status" value="1"/>
</dbReference>
<protein>
    <submittedName>
        <fullName evidence="2">TrkA domain protein</fullName>
    </submittedName>
</protein>
<dbReference type="EMBL" id="JACHMH010000001">
    <property type="protein sequence ID" value="MBB4677406.1"/>
    <property type="molecule type" value="Genomic_DNA"/>
</dbReference>
<dbReference type="Proteomes" id="UP000533598">
    <property type="component" value="Unassembled WGS sequence"/>
</dbReference>
<dbReference type="InterPro" id="IPR006037">
    <property type="entry name" value="RCK_C"/>
</dbReference>
<dbReference type="Pfam" id="PF25991">
    <property type="entry name" value="KhtT_N"/>
    <property type="match status" value="1"/>
</dbReference>
<name>A0A7W7FST8_9PSEU</name>